<sequence>MYRFKSFRAAVADWLRCSLTKRMVLGSIPICSQRESIGNINLETLNMNEKAKSPESGFDPPSFGLLLLQCSHLLEHRPVIDCPSTRRQPLMVDSLLEERRRGLQTWLAIIAMHPVLGSSPMLVTFLSDKTPDHLFRMRVAFEKQVDEFSRLRTDVDLPLEDQEKLAASRDRLRKVLHSLHRLRKIFDEQAFRLEQQARDMAEVDLILQGLEVREVFGEKTFDEMSNSAQAVSKQSERYVQLQRNAINERIHVLMELLAAHNELCDRVEKGIFAEYQKALSKSHISKIKMKSVIRGSGPDNVSTLAQREVAQCGEADALGRRCAFALHCVRSESSLAEKYLQSLPAILLAYASEESQYHSKVTDIDYVRSNRWKYFINLSFAADVEDLPSVSS</sequence>
<dbReference type="eggNOG" id="KOG2273">
    <property type="taxonomic scope" value="Eukaryota"/>
</dbReference>
<dbReference type="InterPro" id="IPR036871">
    <property type="entry name" value="PX_dom_sf"/>
</dbReference>
<evidence type="ECO:0000313" key="1">
    <source>
        <dbReference type="EMBL" id="EDS45357.1"/>
    </source>
</evidence>
<name>B0XDA3_CULQU</name>
<dbReference type="PANTHER" id="PTHR46571">
    <property type="entry name" value="SORTING NEXIN-8"/>
    <property type="match status" value="1"/>
</dbReference>
<evidence type="ECO:0000313" key="3">
    <source>
        <dbReference type="Proteomes" id="UP000002320"/>
    </source>
</evidence>
<dbReference type="OrthoDB" id="10064318at2759"/>
<reference evidence="1" key="1">
    <citation type="submission" date="2007-03" db="EMBL/GenBank/DDBJ databases">
        <title>Annotation of Culex pipiens quinquefasciatus.</title>
        <authorList>
            <consortium name="The Broad Institute Genome Sequencing Platform"/>
            <person name="Atkinson P.W."/>
            <person name="Hemingway J."/>
            <person name="Christensen B.M."/>
            <person name="Higgs S."/>
            <person name="Kodira C."/>
            <person name="Hannick L."/>
            <person name="Megy K."/>
            <person name="O'Leary S."/>
            <person name="Pearson M."/>
            <person name="Haas B.J."/>
            <person name="Mauceli E."/>
            <person name="Wortman J.R."/>
            <person name="Lee N.H."/>
            <person name="Guigo R."/>
            <person name="Stanke M."/>
            <person name="Alvarado L."/>
            <person name="Amedeo P."/>
            <person name="Antoine C.H."/>
            <person name="Arensburger P."/>
            <person name="Bidwell S.L."/>
            <person name="Crawford M."/>
            <person name="Camaro F."/>
            <person name="Devon K."/>
            <person name="Engels R."/>
            <person name="Hammond M."/>
            <person name="Howarth C."/>
            <person name="Koehrsen M."/>
            <person name="Lawson D."/>
            <person name="Montgomery P."/>
            <person name="Nene V."/>
            <person name="Nusbaum C."/>
            <person name="Puiu D."/>
            <person name="Romero-Severson J."/>
            <person name="Severson D.W."/>
            <person name="Shumway M."/>
            <person name="Sisk P."/>
            <person name="Stolte C."/>
            <person name="Zeng Q."/>
            <person name="Eisenstadt E."/>
            <person name="Fraser-Liggett C."/>
            <person name="Strausberg R."/>
            <person name="Galagan J."/>
            <person name="Birren B."/>
            <person name="Collins F.H."/>
        </authorList>
    </citation>
    <scope>NUCLEOTIDE SEQUENCE [LARGE SCALE GENOMIC DNA]</scope>
    <source>
        <strain evidence="1">JHB</strain>
    </source>
</reference>
<proteinExistence type="predicted"/>
<dbReference type="GO" id="GO:0034498">
    <property type="term" value="P:early endosome to Golgi transport"/>
    <property type="evidence" value="ECO:0007669"/>
    <property type="project" value="TreeGrafter"/>
</dbReference>
<dbReference type="HOGENOM" id="CLU_042580_0_0_1"/>
<dbReference type="AlphaFoldDB" id="B0XDA3"/>
<dbReference type="GO" id="GO:0006886">
    <property type="term" value="P:intracellular protein transport"/>
    <property type="evidence" value="ECO:0007669"/>
    <property type="project" value="TreeGrafter"/>
</dbReference>
<organism>
    <name type="scientific">Culex quinquefasciatus</name>
    <name type="common">Southern house mosquito</name>
    <name type="synonym">Culex pungens</name>
    <dbReference type="NCBI Taxonomy" id="7176"/>
    <lineage>
        <taxon>Eukaryota</taxon>
        <taxon>Metazoa</taxon>
        <taxon>Ecdysozoa</taxon>
        <taxon>Arthropoda</taxon>
        <taxon>Hexapoda</taxon>
        <taxon>Insecta</taxon>
        <taxon>Pterygota</taxon>
        <taxon>Neoptera</taxon>
        <taxon>Endopterygota</taxon>
        <taxon>Diptera</taxon>
        <taxon>Nematocera</taxon>
        <taxon>Culicoidea</taxon>
        <taxon>Culicidae</taxon>
        <taxon>Culicinae</taxon>
        <taxon>Culicini</taxon>
        <taxon>Culex</taxon>
        <taxon>Culex</taxon>
    </lineage>
</organism>
<dbReference type="SUPFAM" id="SSF64268">
    <property type="entry name" value="PX domain"/>
    <property type="match status" value="1"/>
</dbReference>
<dbReference type="VEuPathDB" id="VectorBase:CPIJ016908"/>
<keyword evidence="3" id="KW-1185">Reference proteome</keyword>
<dbReference type="Proteomes" id="UP000002320">
    <property type="component" value="Unassembled WGS sequence"/>
</dbReference>
<dbReference type="Gene3D" id="3.30.1520.10">
    <property type="entry name" value="Phox-like domain"/>
    <property type="match status" value="1"/>
</dbReference>
<dbReference type="GO" id="GO:0005829">
    <property type="term" value="C:cytosol"/>
    <property type="evidence" value="ECO:0007669"/>
    <property type="project" value="GOC"/>
</dbReference>
<dbReference type="GO" id="GO:0031901">
    <property type="term" value="C:early endosome membrane"/>
    <property type="evidence" value="ECO:0007669"/>
    <property type="project" value="TreeGrafter"/>
</dbReference>
<dbReference type="InParanoid" id="B0XDA3"/>
<dbReference type="VEuPathDB" id="VectorBase:CQUJHB010544"/>
<reference evidence="2" key="2">
    <citation type="submission" date="2021-02" db="UniProtKB">
        <authorList>
            <consortium name="EnsemblMetazoa"/>
        </authorList>
    </citation>
    <scope>IDENTIFICATION</scope>
    <source>
        <strain evidence="2">JHB</strain>
    </source>
</reference>
<evidence type="ECO:0008006" key="4">
    <source>
        <dbReference type="Google" id="ProtNLM"/>
    </source>
</evidence>
<dbReference type="KEGG" id="cqu:CpipJ_CPIJ016908"/>
<gene>
    <name evidence="2" type="primary">6051139</name>
    <name evidence="1" type="ORF">CpipJ_CPIJ016908</name>
</gene>
<dbReference type="InterPro" id="IPR028662">
    <property type="entry name" value="SNX8/Mvp1"/>
</dbReference>
<dbReference type="EnsemblMetazoa" id="CPIJ016908-RA">
    <property type="protein sequence ID" value="CPIJ016908-PA"/>
    <property type="gene ID" value="CPIJ016908"/>
</dbReference>
<dbReference type="STRING" id="7176.B0XDA3"/>
<dbReference type="PANTHER" id="PTHR46571:SF1">
    <property type="entry name" value="SORTING NEXIN-8"/>
    <property type="match status" value="1"/>
</dbReference>
<protein>
    <recommendedName>
        <fullName evidence="4">Sorting nexin</fullName>
    </recommendedName>
</protein>
<dbReference type="GO" id="GO:0035091">
    <property type="term" value="F:phosphatidylinositol binding"/>
    <property type="evidence" value="ECO:0007669"/>
    <property type="project" value="InterPro"/>
</dbReference>
<dbReference type="EMBL" id="DS232746">
    <property type="protein sequence ID" value="EDS45357.1"/>
    <property type="molecule type" value="Genomic_DNA"/>
</dbReference>
<evidence type="ECO:0000313" key="2">
    <source>
        <dbReference type="EnsemblMetazoa" id="CPIJ016908-PA"/>
    </source>
</evidence>
<accession>B0XDA3</accession>